<accession>A0A917DR14</accession>
<sequence length="367" mass="40552">MLSKNRLGAGPKVYFRPEIKNCPHCEKKLVRSHNAWNKKISTLTGVIHAWSMAYTCPNESCSYASITYKSAEAEALSMKHSSYGYDVLCLVGELRFKQHRTCKEIADALNERGIVTSERYAQTLYERYQALLAASLDDHVRQSLAETTAQNGGIILSMDGVQPEKGNEIFYVIREVFSGTILAARNMKSGAAAELRTLIDPIIDMGYPIVGIVSDGQVSIRQAFESLLPDVPYQYCQYHYLKDIAKPVVDADRKLKMELKKSMRGLRDVERKIEQAEKKATEASQANADANPDSSSAAAETTVLAETQVAKGYVAAVRALLLEDGEPPLDLPGMMVYERAQAIQASLARCLTKKRASSAPESGQNFQ</sequence>
<protein>
    <recommendedName>
        <fullName evidence="4">Transposase</fullName>
    </recommendedName>
</protein>
<gene>
    <name evidence="2" type="ORF">GCM10010911_15750</name>
</gene>
<keyword evidence="3" id="KW-1185">Reference proteome</keyword>
<proteinExistence type="predicted"/>
<dbReference type="AlphaFoldDB" id="A0A917DR14"/>
<evidence type="ECO:0008006" key="4">
    <source>
        <dbReference type="Google" id="ProtNLM"/>
    </source>
</evidence>
<evidence type="ECO:0000313" key="3">
    <source>
        <dbReference type="Proteomes" id="UP000612456"/>
    </source>
</evidence>
<evidence type="ECO:0000256" key="1">
    <source>
        <dbReference type="SAM" id="MobiDB-lite"/>
    </source>
</evidence>
<dbReference type="EMBL" id="BMHP01000001">
    <property type="protein sequence ID" value="GGD58739.1"/>
    <property type="molecule type" value="Genomic_DNA"/>
</dbReference>
<organism evidence="2 3">
    <name type="scientific">Paenibacillus nasutitermitis</name>
    <dbReference type="NCBI Taxonomy" id="1652958"/>
    <lineage>
        <taxon>Bacteria</taxon>
        <taxon>Bacillati</taxon>
        <taxon>Bacillota</taxon>
        <taxon>Bacilli</taxon>
        <taxon>Bacillales</taxon>
        <taxon>Paenibacillaceae</taxon>
        <taxon>Paenibacillus</taxon>
    </lineage>
</organism>
<reference evidence="2" key="1">
    <citation type="journal article" date="2014" name="Int. J. Syst. Evol. Microbiol.">
        <title>Complete genome sequence of Corynebacterium casei LMG S-19264T (=DSM 44701T), isolated from a smear-ripened cheese.</title>
        <authorList>
            <consortium name="US DOE Joint Genome Institute (JGI-PGF)"/>
            <person name="Walter F."/>
            <person name="Albersmeier A."/>
            <person name="Kalinowski J."/>
            <person name="Ruckert C."/>
        </authorList>
    </citation>
    <scope>NUCLEOTIDE SEQUENCE</scope>
    <source>
        <strain evidence="2">CGMCC 1.15178</strain>
    </source>
</reference>
<dbReference type="Proteomes" id="UP000612456">
    <property type="component" value="Unassembled WGS sequence"/>
</dbReference>
<comment type="caution">
    <text evidence="2">The sequence shown here is derived from an EMBL/GenBank/DDBJ whole genome shotgun (WGS) entry which is preliminary data.</text>
</comment>
<feature type="region of interest" description="Disordered" evidence="1">
    <location>
        <begin position="275"/>
        <end position="299"/>
    </location>
</feature>
<evidence type="ECO:0000313" key="2">
    <source>
        <dbReference type="EMBL" id="GGD58739.1"/>
    </source>
</evidence>
<reference evidence="2" key="2">
    <citation type="submission" date="2020-09" db="EMBL/GenBank/DDBJ databases">
        <authorList>
            <person name="Sun Q."/>
            <person name="Zhou Y."/>
        </authorList>
    </citation>
    <scope>NUCLEOTIDE SEQUENCE</scope>
    <source>
        <strain evidence="2">CGMCC 1.15178</strain>
    </source>
</reference>
<feature type="compositionally biased region" description="Low complexity" evidence="1">
    <location>
        <begin position="283"/>
        <end position="299"/>
    </location>
</feature>
<dbReference type="RefSeq" id="WP_188990704.1">
    <property type="nucleotide sequence ID" value="NZ_BMHP01000001.1"/>
</dbReference>
<name>A0A917DR14_9BACL</name>